<comment type="caution">
    <text evidence="1">The sequence shown here is derived from an EMBL/GenBank/DDBJ whole genome shotgun (WGS) entry which is preliminary data.</text>
</comment>
<name>B7BF82_9BACT</name>
<reference evidence="1 2" key="1">
    <citation type="submission" date="2008-10" db="EMBL/GenBank/DDBJ databases">
        <title>Draft genome sequence of Parabacteroides johnsonii (DSM 18315).</title>
        <authorList>
            <person name="Sudarsanam P."/>
            <person name="Ley R."/>
            <person name="Guruge J."/>
            <person name="Turnbaugh P.J."/>
            <person name="Mahowald M."/>
            <person name="Liep D."/>
            <person name="Gordon J."/>
        </authorList>
    </citation>
    <scope>NUCLEOTIDE SEQUENCE [LARGE SCALE GENOMIC DNA]</scope>
    <source>
        <strain evidence="1 2">DSM 18315</strain>
    </source>
</reference>
<gene>
    <name evidence="1" type="ORF">PRABACTJOHN_03711</name>
</gene>
<proteinExistence type="predicted"/>
<dbReference type="EMBL" id="ABYH01000381">
    <property type="protein sequence ID" value="EEC94897.1"/>
    <property type="molecule type" value="Genomic_DNA"/>
</dbReference>
<sequence>MNKEQTLQNIQTIAICPKEPILADRLSPNEKNCVLLRTKSSI</sequence>
<accession>B7BF82</accession>
<dbReference type="Proteomes" id="UP000005510">
    <property type="component" value="Unassembled WGS sequence"/>
</dbReference>
<protein>
    <submittedName>
        <fullName evidence="1">Uncharacterized protein</fullName>
    </submittedName>
</protein>
<evidence type="ECO:0000313" key="1">
    <source>
        <dbReference type="EMBL" id="EEC94897.1"/>
    </source>
</evidence>
<reference evidence="1 2" key="2">
    <citation type="submission" date="2008-10" db="EMBL/GenBank/DDBJ databases">
        <authorList>
            <person name="Fulton L."/>
            <person name="Clifton S."/>
            <person name="Fulton B."/>
            <person name="Xu J."/>
            <person name="Minx P."/>
            <person name="Pepin K.H."/>
            <person name="Johnson M."/>
            <person name="Bhonagiri V."/>
            <person name="Nash W.E."/>
            <person name="Mardis E.R."/>
            <person name="Wilson R.K."/>
        </authorList>
    </citation>
    <scope>NUCLEOTIDE SEQUENCE [LARGE SCALE GENOMIC DNA]</scope>
    <source>
        <strain evidence="1 2">DSM 18315</strain>
    </source>
</reference>
<evidence type="ECO:0000313" key="2">
    <source>
        <dbReference type="Proteomes" id="UP000005510"/>
    </source>
</evidence>
<dbReference type="HOGENOM" id="CLU_3255251_0_0_10"/>
<dbReference type="AlphaFoldDB" id="B7BF82"/>
<organism evidence="1 2">
    <name type="scientific">Parabacteroides johnsonii DSM 18315</name>
    <dbReference type="NCBI Taxonomy" id="537006"/>
    <lineage>
        <taxon>Bacteria</taxon>
        <taxon>Pseudomonadati</taxon>
        <taxon>Bacteroidota</taxon>
        <taxon>Bacteroidia</taxon>
        <taxon>Bacteroidales</taxon>
        <taxon>Tannerellaceae</taxon>
        <taxon>Parabacteroides</taxon>
    </lineage>
</organism>